<reference evidence="1" key="2">
    <citation type="journal article" date="2022" name="New Phytol.">
        <title>Evolutionary transition to the ectomycorrhizal habit in the genomes of a hyperdiverse lineage of mushroom-forming fungi.</title>
        <authorList>
            <person name="Looney B."/>
            <person name="Miyauchi S."/>
            <person name="Morin E."/>
            <person name="Drula E."/>
            <person name="Courty P.E."/>
            <person name="Kohler A."/>
            <person name="Kuo A."/>
            <person name="LaButti K."/>
            <person name="Pangilinan J."/>
            <person name="Lipzen A."/>
            <person name="Riley R."/>
            <person name="Andreopoulos W."/>
            <person name="He G."/>
            <person name="Johnson J."/>
            <person name="Nolan M."/>
            <person name="Tritt A."/>
            <person name="Barry K.W."/>
            <person name="Grigoriev I.V."/>
            <person name="Nagy L.G."/>
            <person name="Hibbett D."/>
            <person name="Henrissat B."/>
            <person name="Matheny P.B."/>
            <person name="Labbe J."/>
            <person name="Martin F.M."/>
        </authorList>
    </citation>
    <scope>NUCLEOTIDE SEQUENCE</scope>
    <source>
        <strain evidence="1">EC-137</strain>
    </source>
</reference>
<evidence type="ECO:0000313" key="1">
    <source>
        <dbReference type="EMBL" id="KAI0036395.1"/>
    </source>
</evidence>
<feature type="non-terminal residue" evidence="1">
    <location>
        <position position="1"/>
    </location>
</feature>
<evidence type="ECO:0000313" key="2">
    <source>
        <dbReference type="Proteomes" id="UP000814128"/>
    </source>
</evidence>
<organism evidence="1 2">
    <name type="scientific">Vararia minispora EC-137</name>
    <dbReference type="NCBI Taxonomy" id="1314806"/>
    <lineage>
        <taxon>Eukaryota</taxon>
        <taxon>Fungi</taxon>
        <taxon>Dikarya</taxon>
        <taxon>Basidiomycota</taxon>
        <taxon>Agaricomycotina</taxon>
        <taxon>Agaricomycetes</taxon>
        <taxon>Russulales</taxon>
        <taxon>Lachnocladiaceae</taxon>
        <taxon>Vararia</taxon>
    </lineage>
</organism>
<reference evidence="1" key="1">
    <citation type="submission" date="2021-02" db="EMBL/GenBank/DDBJ databases">
        <authorList>
            <consortium name="DOE Joint Genome Institute"/>
            <person name="Ahrendt S."/>
            <person name="Looney B.P."/>
            <person name="Miyauchi S."/>
            <person name="Morin E."/>
            <person name="Drula E."/>
            <person name="Courty P.E."/>
            <person name="Chicoki N."/>
            <person name="Fauchery L."/>
            <person name="Kohler A."/>
            <person name="Kuo A."/>
            <person name="Labutti K."/>
            <person name="Pangilinan J."/>
            <person name="Lipzen A."/>
            <person name="Riley R."/>
            <person name="Andreopoulos W."/>
            <person name="He G."/>
            <person name="Johnson J."/>
            <person name="Barry K.W."/>
            <person name="Grigoriev I.V."/>
            <person name="Nagy L."/>
            <person name="Hibbett D."/>
            <person name="Henrissat B."/>
            <person name="Matheny P.B."/>
            <person name="Labbe J."/>
            <person name="Martin F."/>
        </authorList>
    </citation>
    <scope>NUCLEOTIDE SEQUENCE</scope>
    <source>
        <strain evidence="1">EC-137</strain>
    </source>
</reference>
<sequence length="277" mass="31414">QSWNLGISFLCFWLSLELLLGGINSVVWADNATLKLYVYCDIDSHVQLATFIVKPACTLLISRRLYKIASLRSVQPPTRREKVVDCILEWTLGLGLPVLVTGVFYYIVQSHRFIISEGYGCGDEITTSGLSLLLVNSWLVIFPAISVFFYCPKIMFVFYRHSRETNYFLRNDNSVSRLSYLRLLVLASLDIVMTLPLGIVNVVEDLKAGMADGTLQFYAGWESTHSDWEPVSYSYAELREMGGWSLINFDLNRWCSVVLSFVIFALFGLTVSARATY</sequence>
<dbReference type="EMBL" id="MU273472">
    <property type="protein sequence ID" value="KAI0036395.1"/>
    <property type="molecule type" value="Genomic_DNA"/>
</dbReference>
<dbReference type="Proteomes" id="UP000814128">
    <property type="component" value="Unassembled WGS sequence"/>
</dbReference>
<proteinExistence type="predicted"/>
<gene>
    <name evidence="1" type="ORF">K488DRAFT_12642</name>
</gene>
<name>A0ACB8QXN6_9AGAM</name>
<comment type="caution">
    <text evidence="1">The sequence shown here is derived from an EMBL/GenBank/DDBJ whole genome shotgun (WGS) entry which is preliminary data.</text>
</comment>
<protein>
    <submittedName>
        <fullName evidence="1">GPCR fungal pheromone mating factor</fullName>
    </submittedName>
</protein>
<keyword evidence="2" id="KW-1185">Reference proteome</keyword>
<accession>A0ACB8QXN6</accession>
<feature type="non-terminal residue" evidence="1">
    <location>
        <position position="277"/>
    </location>
</feature>